<dbReference type="Pfam" id="PF13439">
    <property type="entry name" value="Glyco_transf_4"/>
    <property type="match status" value="1"/>
</dbReference>
<feature type="domain" description="Glycosyl transferase family 1" evidence="1">
    <location>
        <begin position="189"/>
        <end position="351"/>
    </location>
</feature>
<dbReference type="InterPro" id="IPR001296">
    <property type="entry name" value="Glyco_trans_1"/>
</dbReference>
<dbReference type="InterPro" id="IPR050194">
    <property type="entry name" value="Glycosyltransferase_grp1"/>
</dbReference>
<evidence type="ECO:0000313" key="3">
    <source>
        <dbReference type="EMBL" id="OGD02411.1"/>
    </source>
</evidence>
<proteinExistence type="predicted"/>
<comment type="caution">
    <text evidence="3">The sequence shown here is derived from an EMBL/GenBank/DDBJ whole genome shotgun (WGS) entry which is preliminary data.</text>
</comment>
<gene>
    <name evidence="3" type="ORF">A3E17_04955</name>
</gene>
<dbReference type="InterPro" id="IPR028098">
    <property type="entry name" value="Glyco_trans_4-like_N"/>
</dbReference>
<dbReference type="SUPFAM" id="SSF53756">
    <property type="entry name" value="UDP-Glycosyltransferase/glycogen phosphorylase"/>
    <property type="match status" value="1"/>
</dbReference>
<dbReference type="Gene3D" id="3.40.50.2000">
    <property type="entry name" value="Glycogen Phosphorylase B"/>
    <property type="match status" value="2"/>
</dbReference>
<dbReference type="AlphaFoldDB" id="A0A1F4Z8L2"/>
<evidence type="ECO:0000313" key="4">
    <source>
        <dbReference type="Proteomes" id="UP000178993"/>
    </source>
</evidence>
<dbReference type="PANTHER" id="PTHR45947:SF3">
    <property type="entry name" value="SULFOQUINOVOSYL TRANSFERASE SQD2"/>
    <property type="match status" value="1"/>
</dbReference>
<dbReference type="EMBL" id="MEXL01000028">
    <property type="protein sequence ID" value="OGD02411.1"/>
    <property type="molecule type" value="Genomic_DNA"/>
</dbReference>
<reference evidence="3 4" key="1">
    <citation type="journal article" date="2016" name="Nat. Commun.">
        <title>Thousands of microbial genomes shed light on interconnected biogeochemical processes in an aquifer system.</title>
        <authorList>
            <person name="Anantharaman K."/>
            <person name="Brown C.T."/>
            <person name="Hug L.A."/>
            <person name="Sharon I."/>
            <person name="Castelle C.J."/>
            <person name="Probst A.J."/>
            <person name="Thomas B.C."/>
            <person name="Singh A."/>
            <person name="Wilkins M.J."/>
            <person name="Karaoz U."/>
            <person name="Brodie E.L."/>
            <person name="Williams K.H."/>
            <person name="Hubbard S.S."/>
            <person name="Banfield J.F."/>
        </authorList>
    </citation>
    <scope>NUCLEOTIDE SEQUENCE [LARGE SCALE GENOMIC DNA]</scope>
</reference>
<accession>A0A1F4Z8L2</accession>
<feature type="domain" description="Glycosyltransferase subfamily 4-like N-terminal" evidence="2">
    <location>
        <begin position="15"/>
        <end position="178"/>
    </location>
</feature>
<dbReference type="Pfam" id="PF00534">
    <property type="entry name" value="Glycos_transf_1"/>
    <property type="match status" value="1"/>
</dbReference>
<organism evidence="3 4">
    <name type="scientific">Candidatus Amesbacteria bacterium RIFCSPHIGHO2_12_FULL_48_14</name>
    <dbReference type="NCBI Taxonomy" id="1797257"/>
    <lineage>
        <taxon>Bacteria</taxon>
        <taxon>Candidatus Amesiibacteriota</taxon>
    </lineage>
</organism>
<evidence type="ECO:0000259" key="1">
    <source>
        <dbReference type="Pfam" id="PF00534"/>
    </source>
</evidence>
<protein>
    <recommendedName>
        <fullName evidence="5">Glycosyl transferase family 1 domain-containing protein</fullName>
    </recommendedName>
</protein>
<dbReference type="Proteomes" id="UP000178993">
    <property type="component" value="Unassembled WGS sequence"/>
</dbReference>
<evidence type="ECO:0008006" key="5">
    <source>
        <dbReference type="Google" id="ProtNLM"/>
    </source>
</evidence>
<name>A0A1F4Z8L2_9BACT</name>
<dbReference type="PANTHER" id="PTHR45947">
    <property type="entry name" value="SULFOQUINOVOSYL TRANSFERASE SQD2"/>
    <property type="match status" value="1"/>
</dbReference>
<evidence type="ECO:0000259" key="2">
    <source>
        <dbReference type="Pfam" id="PF13439"/>
    </source>
</evidence>
<dbReference type="GO" id="GO:0016757">
    <property type="term" value="F:glycosyltransferase activity"/>
    <property type="evidence" value="ECO:0007669"/>
    <property type="project" value="InterPro"/>
</dbReference>
<sequence length="376" mass="41888">MRILAITATYPPSTNGISISIRIQKEEFEKRGHKFVVLAPKHPQEISQADVVRLPSLPNPKIPDYPIILPFPSPSQFNRLSRGFDLVYFHHPFIVADLAFLLARTNNCPAVFFHHTQYSDHMTSFIPKVLPVKSISQWVDKQVTSQANRADHVIVETPSTKKIITAKGVTSPVSVIPTSRRFPPVSASKKSLRAKYKLPLSHTILLCVSRLSKEKNLDTLIEAFAAISRPGLLLCFAGMGPDSARLQNLASKLNLTNIIFLGNIPFSDIQEVYALADIFVYPSLTDTQAIVILESMSQGLPVIAFHAPGPKDFVAHGRSGFLARTPRQLARYMQVLSSQPQLLTRLSAHSQKLSQKYSLDQSIDKTETLFKKTISR</sequence>